<gene>
    <name evidence="1" type="ORF">Pyn_36634</name>
</gene>
<evidence type="ECO:0000313" key="2">
    <source>
        <dbReference type="Proteomes" id="UP000250321"/>
    </source>
</evidence>
<proteinExistence type="predicted"/>
<dbReference type="Proteomes" id="UP000250321">
    <property type="component" value="Unassembled WGS sequence"/>
</dbReference>
<evidence type="ECO:0000313" key="1">
    <source>
        <dbReference type="EMBL" id="PQQ12970.1"/>
    </source>
</evidence>
<sequence>MLASFKPVYGQQAGENRRCWGAERGFGVKEEKMGQVTVALRIGLPNSTSEADQSDTHLRIRRFWISRKKKERP</sequence>
<organism evidence="1 2">
    <name type="scientific">Prunus yedoensis var. nudiflora</name>
    <dbReference type="NCBI Taxonomy" id="2094558"/>
    <lineage>
        <taxon>Eukaryota</taxon>
        <taxon>Viridiplantae</taxon>
        <taxon>Streptophyta</taxon>
        <taxon>Embryophyta</taxon>
        <taxon>Tracheophyta</taxon>
        <taxon>Spermatophyta</taxon>
        <taxon>Magnoliopsida</taxon>
        <taxon>eudicotyledons</taxon>
        <taxon>Gunneridae</taxon>
        <taxon>Pentapetalae</taxon>
        <taxon>rosids</taxon>
        <taxon>fabids</taxon>
        <taxon>Rosales</taxon>
        <taxon>Rosaceae</taxon>
        <taxon>Amygdaloideae</taxon>
        <taxon>Amygdaleae</taxon>
        <taxon>Prunus</taxon>
    </lineage>
</organism>
<dbReference type="AlphaFoldDB" id="A0A314Z2N7"/>
<comment type="caution">
    <text evidence="1">The sequence shown here is derived from an EMBL/GenBank/DDBJ whole genome shotgun (WGS) entry which is preliminary data.</text>
</comment>
<name>A0A314Z2N7_PRUYE</name>
<protein>
    <submittedName>
        <fullName evidence="1">Zinc finger protein WIP3</fullName>
    </submittedName>
</protein>
<keyword evidence="2" id="KW-1185">Reference proteome</keyword>
<reference evidence="1 2" key="1">
    <citation type="submission" date="2018-02" db="EMBL/GenBank/DDBJ databases">
        <title>Draft genome of wild Prunus yedoensis var. nudiflora.</title>
        <authorList>
            <person name="Baek S."/>
            <person name="Kim J.-H."/>
            <person name="Choi K."/>
            <person name="Kim G.-B."/>
            <person name="Cho A."/>
            <person name="Jang H."/>
            <person name="Shin C.-H."/>
            <person name="Yu H.-J."/>
            <person name="Mun J.-H."/>
        </authorList>
    </citation>
    <scope>NUCLEOTIDE SEQUENCE [LARGE SCALE GENOMIC DNA]</scope>
    <source>
        <strain evidence="2">cv. Jeju island</strain>
        <tissue evidence="1">Leaf</tissue>
    </source>
</reference>
<dbReference type="EMBL" id="PJQY01000320">
    <property type="protein sequence ID" value="PQQ12970.1"/>
    <property type="molecule type" value="Genomic_DNA"/>
</dbReference>
<accession>A0A314Z2N7</accession>